<proteinExistence type="predicted"/>
<evidence type="ECO:0000256" key="1">
    <source>
        <dbReference type="SAM" id="SignalP"/>
    </source>
</evidence>
<feature type="chain" id="PRO_5012397956" evidence="1">
    <location>
        <begin position="24"/>
        <end position="455"/>
    </location>
</feature>
<keyword evidence="1" id="KW-0732">Signal</keyword>
<organism evidence="2">
    <name type="scientific">Rhipicephalus zambeziensis</name>
    <dbReference type="NCBI Taxonomy" id="60191"/>
    <lineage>
        <taxon>Eukaryota</taxon>
        <taxon>Metazoa</taxon>
        <taxon>Ecdysozoa</taxon>
        <taxon>Arthropoda</taxon>
        <taxon>Chelicerata</taxon>
        <taxon>Arachnida</taxon>
        <taxon>Acari</taxon>
        <taxon>Parasitiformes</taxon>
        <taxon>Ixodida</taxon>
        <taxon>Ixodoidea</taxon>
        <taxon>Ixodidae</taxon>
        <taxon>Rhipicephalinae</taxon>
        <taxon>Rhipicephalus</taxon>
        <taxon>Rhipicephalus</taxon>
    </lineage>
</organism>
<feature type="signal peptide" evidence="1">
    <location>
        <begin position="1"/>
        <end position="23"/>
    </location>
</feature>
<sequence length="455" mass="51851">MRMLRIVPLLIGFLAYNVRSSQAKSAYRYVINRDDLSGNGIEDAFMTPSSEGSLQRGISFFSGRNLGEEYDAANFKQGEEGDSYNFRDSERNQHGRAERGITDDVSVFFVMPRRELEEYPMSWREQEELKTQVIKSFLINFFKKAGQSRSSVVSHSATSKRFGSGDELGEYYVRHGGEELPRKEGVDTQDATDAQGVERGLLKNILGLLKRSRGRNHRRKVFSPIQSIRGRLPEFTGHYLGHVFSHQPNGGGQSNANIEIIQDSSRPGSLPGLFEGSADEEQLTPSTLNLKHGEISDVGGSRSSVAKFLLLLQRPRRNFGPRSHRSQVLYPHRGFPHMSAIQRRGRTVPSRIIRYWRHQPRSFDAEELLDDVGNLQDDNNDGIYDNEFKMPTSKLGRGRWKFYVYEGKPGVTHDGDISAYGRSYGRNRYGKESRDTTWNHLLRDSFQDKMFLHEG</sequence>
<reference evidence="2" key="1">
    <citation type="journal article" date="2017" name="Parasit. Vectors">
        <title>Sialotranscriptomics of Rhipicephalus zambeziensis reveals intricate expression profiles of secretory proteins and suggests tight temporal transcriptional regulation during blood-feeding.</title>
        <authorList>
            <person name="de Castro M.H."/>
            <person name="de Klerk D."/>
            <person name="Pienaar R."/>
            <person name="Rees D.J.G."/>
            <person name="Mans B.J."/>
        </authorList>
    </citation>
    <scope>NUCLEOTIDE SEQUENCE</scope>
    <source>
        <tissue evidence="2">Salivary glands</tissue>
    </source>
</reference>
<accession>A0A224YFB8</accession>
<protein>
    <submittedName>
        <fullName evidence="2">Uncharacterized protein</fullName>
    </submittedName>
</protein>
<evidence type="ECO:0000313" key="2">
    <source>
        <dbReference type="EMBL" id="MAA14429.1"/>
    </source>
</evidence>
<name>A0A224YFB8_9ACAR</name>
<dbReference type="EMBL" id="GFPF01003283">
    <property type="protein sequence ID" value="MAA14429.1"/>
    <property type="molecule type" value="Transcribed_RNA"/>
</dbReference>
<dbReference type="AlphaFoldDB" id="A0A224YFB8"/>